<dbReference type="Pfam" id="PF13524">
    <property type="entry name" value="Glyco_trans_1_2"/>
    <property type="match status" value="1"/>
</dbReference>
<accession>A0ABT0NMS1</accession>
<evidence type="ECO:0000313" key="6">
    <source>
        <dbReference type="EMBL" id="MCL3992661.1"/>
    </source>
</evidence>
<dbReference type="EMBL" id="JAMCCK010000006">
    <property type="protein sequence ID" value="MCL3992661.1"/>
    <property type="molecule type" value="Genomic_DNA"/>
</dbReference>
<dbReference type="SUPFAM" id="SSF53756">
    <property type="entry name" value="UDP-Glycosyltransferase/glycogen phosphorylase"/>
    <property type="match status" value="2"/>
</dbReference>
<keyword evidence="7" id="KW-1185">Reference proteome</keyword>
<dbReference type="Proteomes" id="UP001202052">
    <property type="component" value="Unassembled WGS sequence"/>
</dbReference>
<organism evidence="6 7">
    <name type="scientific">Streptomyces lavenduligriseus</name>
    <dbReference type="NCBI Taxonomy" id="67315"/>
    <lineage>
        <taxon>Bacteria</taxon>
        <taxon>Bacillati</taxon>
        <taxon>Actinomycetota</taxon>
        <taxon>Actinomycetes</taxon>
        <taxon>Kitasatosporales</taxon>
        <taxon>Streptomycetaceae</taxon>
        <taxon>Streptomyces</taxon>
    </lineage>
</organism>
<evidence type="ECO:0000259" key="5">
    <source>
        <dbReference type="Pfam" id="PF13524"/>
    </source>
</evidence>
<keyword evidence="2" id="KW-0328">Glycosyltransferase</keyword>
<evidence type="ECO:0000256" key="2">
    <source>
        <dbReference type="ARBA" id="ARBA00022676"/>
    </source>
</evidence>
<evidence type="ECO:0000256" key="3">
    <source>
        <dbReference type="ARBA" id="ARBA00022679"/>
    </source>
</evidence>
<dbReference type="Gene3D" id="3.40.50.2000">
    <property type="entry name" value="Glycogen Phosphorylase B"/>
    <property type="match status" value="3"/>
</dbReference>
<evidence type="ECO:0000313" key="7">
    <source>
        <dbReference type="Proteomes" id="UP001202052"/>
    </source>
</evidence>
<dbReference type="CDD" id="cd03801">
    <property type="entry name" value="GT4_PimA-like"/>
    <property type="match status" value="1"/>
</dbReference>
<reference evidence="6 7" key="1">
    <citation type="submission" date="2022-05" db="EMBL/GenBank/DDBJ databases">
        <title>Genome Resource of Streptomyces lavenduligriseus GA1-1, a Strain with Broad-Spectrum Antifungal Activity against Phytopathogenic Fungi.</title>
        <authorList>
            <person name="Qi D."/>
        </authorList>
    </citation>
    <scope>NUCLEOTIDE SEQUENCE [LARGE SCALE GENOMIC DNA]</scope>
    <source>
        <strain evidence="6 7">GA1-1</strain>
    </source>
</reference>
<dbReference type="InterPro" id="IPR028098">
    <property type="entry name" value="Glyco_trans_4-like_N"/>
</dbReference>
<feature type="domain" description="Glycosyltransferase subfamily 4-like N-terminal" evidence="4">
    <location>
        <begin position="449"/>
        <end position="534"/>
    </location>
</feature>
<proteinExistence type="predicted"/>
<evidence type="ECO:0000256" key="1">
    <source>
        <dbReference type="ARBA" id="ARBA00021292"/>
    </source>
</evidence>
<gene>
    <name evidence="6" type="ORF">M4438_03795</name>
</gene>
<evidence type="ECO:0000259" key="4">
    <source>
        <dbReference type="Pfam" id="PF13439"/>
    </source>
</evidence>
<name>A0ABT0NMS1_9ACTN</name>
<comment type="caution">
    <text evidence="6">The sequence shown here is derived from an EMBL/GenBank/DDBJ whole genome shotgun (WGS) entry which is preliminary data.</text>
</comment>
<dbReference type="InterPro" id="IPR055259">
    <property type="entry name" value="YkvP/CgeB_Glyco_trans-like"/>
</dbReference>
<dbReference type="RefSeq" id="WP_249457176.1">
    <property type="nucleotide sequence ID" value="NZ_JAMCCK010000006.1"/>
</dbReference>
<feature type="domain" description="Spore protein YkvP/CgeB glycosyl transferase-like" evidence="5">
    <location>
        <begin position="258"/>
        <end position="374"/>
    </location>
</feature>
<dbReference type="PANTHER" id="PTHR12526">
    <property type="entry name" value="GLYCOSYLTRANSFERASE"/>
    <property type="match status" value="1"/>
</dbReference>
<sequence>MSRVIRALVYGDVDLNLIDGSAVWAQSTVQALSLAGCETRLVLKSPVHTGRLTDPLAALPGVRVIRPAEERLVPGQAGRPLSPVQASRLLTRLDQDEPCDLIVLRGRRIVGQVVADGHFGGRIWAYLTDIPQSAAAMTERARTELGRIAAASRLLLCQTEELRCFLEIWVPQACGRSVLCPPAVPEPGFPVPDHERPHDPLRLVYTGKFAPLWNTLPMTRLPALLAERGIRAELHTVGDKIHEDPGHPEFHDAMYRALHGSAPGVRHHGGRPREEAMRIAAGCDLGLGWRDPRLDASLELSTKVLEFGALGLPVVLNRTPAHEALLGPDYPLYVPGRAEPEDAAEAVARAARDPEARRLAADRCRAAASRYTLTAAAGRWRAHLDRVFPPAPPAVAHRSGPLRVGVAGHDLKFLTRLLDHFRALPGLEVRVDAWPALARHDQAASRDLADWADVVVVEWCGPAAVWYSRHKRRGSRLVIRLHRFELDAEWPHQVDIDAVDRVVCVSPYYARRTLEHTGWPADKVVTVPNWVDAEQLDRPKAPGARFRLGMIGIAPSRKRLDLGLDVLELLRAEDRRWRLSVKSKPPWEYWWIWNKPEERAHYEAILRRVQTSPLLEGAVVFDDFGADVPTWLRRVGHVLSTSDDESFHLAPAEGMASGAVPALLPWPGADEIYDRRWIHAGPRAMAEAIAGLGADGETWREAGETARSQVRRTYALDRVAAAWTDLLVTGRVTDG</sequence>
<dbReference type="Pfam" id="PF13439">
    <property type="entry name" value="Glyco_transf_4"/>
    <property type="match status" value="1"/>
</dbReference>
<keyword evidence="3" id="KW-0808">Transferase</keyword>
<protein>
    <recommendedName>
        <fullName evidence="1">D-inositol 3-phosphate glycosyltransferase</fullName>
    </recommendedName>
</protein>